<dbReference type="Proteomes" id="UP000230233">
    <property type="component" value="Chromosome V"/>
</dbReference>
<organism evidence="2 3">
    <name type="scientific">Caenorhabditis nigoni</name>
    <dbReference type="NCBI Taxonomy" id="1611254"/>
    <lineage>
        <taxon>Eukaryota</taxon>
        <taxon>Metazoa</taxon>
        <taxon>Ecdysozoa</taxon>
        <taxon>Nematoda</taxon>
        <taxon>Chromadorea</taxon>
        <taxon>Rhabditida</taxon>
        <taxon>Rhabditina</taxon>
        <taxon>Rhabditomorpha</taxon>
        <taxon>Rhabditoidea</taxon>
        <taxon>Rhabditidae</taxon>
        <taxon>Peloderinae</taxon>
        <taxon>Caenorhabditis</taxon>
    </lineage>
</organism>
<feature type="region of interest" description="Disordered" evidence="1">
    <location>
        <begin position="202"/>
        <end position="221"/>
    </location>
</feature>
<evidence type="ECO:0000313" key="3">
    <source>
        <dbReference type="Proteomes" id="UP000230233"/>
    </source>
</evidence>
<evidence type="ECO:0000313" key="2">
    <source>
        <dbReference type="EMBL" id="PIC25816.1"/>
    </source>
</evidence>
<sequence length="280" mass="32680">MTVEEKIHPSEDSAWPITINDLHIKHLSSIVHQLCNDALDTQLPRDIERLKIVRDQISQIVESEYVQLFGKIQAVLFFLDGDMLSSETIIGYGIYNEKHHSFLQKLYRKILVKKGVIPHVSPNLVKKQRPVEPFCVFPRSIDPILEDGLSKSVCDYLDKYHLAKQASRKALNVKELSIKTGLSEGIIELRFQRRREQKLQARRPLIKKEEPEETEDDTSQYHQQAHYYEAPQYWHGDAIFDCYPSPPVETCHRFPLTRIPLDQPLTIEIPQDFPCYFPNY</sequence>
<dbReference type="AlphaFoldDB" id="A0A2G5TFM1"/>
<keyword evidence="3" id="KW-1185">Reference proteome</keyword>
<evidence type="ECO:0000256" key="1">
    <source>
        <dbReference type="SAM" id="MobiDB-lite"/>
    </source>
</evidence>
<proteinExistence type="predicted"/>
<accession>A0A2G5TFM1</accession>
<comment type="caution">
    <text evidence="2">The sequence shown here is derived from an EMBL/GenBank/DDBJ whole genome shotgun (WGS) entry which is preliminary data.</text>
</comment>
<protein>
    <submittedName>
        <fullName evidence="2">Uncharacterized protein</fullName>
    </submittedName>
</protein>
<dbReference type="EMBL" id="PDUG01000005">
    <property type="protein sequence ID" value="PIC25816.1"/>
    <property type="molecule type" value="Genomic_DNA"/>
</dbReference>
<dbReference type="OrthoDB" id="5796095at2759"/>
<gene>
    <name evidence="2" type="primary">Cnig_chr_V.g18600</name>
    <name evidence="2" type="ORF">B9Z55_018600</name>
</gene>
<reference evidence="3" key="1">
    <citation type="submission" date="2017-10" db="EMBL/GenBank/DDBJ databases">
        <title>Rapid genome shrinkage in a self-fertile nematode reveals novel sperm competition proteins.</title>
        <authorList>
            <person name="Yin D."/>
            <person name="Schwarz E.M."/>
            <person name="Thomas C.G."/>
            <person name="Felde R.L."/>
            <person name="Korf I.F."/>
            <person name="Cutter A.D."/>
            <person name="Schartner C.M."/>
            <person name="Ralston E.J."/>
            <person name="Meyer B.J."/>
            <person name="Haag E.S."/>
        </authorList>
    </citation>
    <scope>NUCLEOTIDE SEQUENCE [LARGE SCALE GENOMIC DNA]</scope>
    <source>
        <strain evidence="3">JU1422</strain>
    </source>
</reference>
<name>A0A2G5TFM1_9PELO</name>